<dbReference type="Proteomes" id="UP000355283">
    <property type="component" value="Unassembled WGS sequence"/>
</dbReference>
<dbReference type="GO" id="GO:0006353">
    <property type="term" value="P:DNA-templated transcription termination"/>
    <property type="evidence" value="ECO:0007669"/>
    <property type="project" value="UniProtKB-KW"/>
</dbReference>
<evidence type="ECO:0000256" key="3">
    <source>
        <dbReference type="ARBA" id="ARBA00022472"/>
    </source>
</evidence>
<dbReference type="PANTHER" id="PTHR12341:SF41">
    <property type="entry name" value="5'-3' EXORIBONUCLEASE 2"/>
    <property type="match status" value="1"/>
</dbReference>
<evidence type="ECO:0000256" key="1">
    <source>
        <dbReference type="ARBA" id="ARBA00004123"/>
    </source>
</evidence>
<dbReference type="InterPro" id="IPR041412">
    <property type="entry name" value="Xrn1_helical"/>
</dbReference>
<keyword evidence="13" id="KW-0175">Coiled coil</keyword>
<keyword evidence="5 12" id="KW-0507">mRNA processing</keyword>
<dbReference type="Gene3D" id="1.25.40.1050">
    <property type="match status" value="1"/>
</dbReference>
<dbReference type="InterPro" id="IPR017151">
    <property type="entry name" value="Xrn2/3/4"/>
</dbReference>
<evidence type="ECO:0000256" key="14">
    <source>
        <dbReference type="SAM" id="MobiDB-lite"/>
    </source>
</evidence>
<evidence type="ECO:0000256" key="11">
    <source>
        <dbReference type="ARBA" id="ARBA00023242"/>
    </source>
</evidence>
<dbReference type="EC" id="3.1.13.-" evidence="12"/>
<dbReference type="FunFam" id="3.40.50.12390:FF:000005">
    <property type="entry name" value="5'-3' exoribonuclease 2"/>
    <property type="match status" value="1"/>
</dbReference>
<organism evidence="17 18">
    <name type="scientific">Nannochloropsis salina CCMP1776</name>
    <dbReference type="NCBI Taxonomy" id="1027361"/>
    <lineage>
        <taxon>Eukaryota</taxon>
        <taxon>Sar</taxon>
        <taxon>Stramenopiles</taxon>
        <taxon>Ochrophyta</taxon>
        <taxon>Eustigmatophyceae</taxon>
        <taxon>Eustigmatales</taxon>
        <taxon>Monodopsidaceae</taxon>
        <taxon>Microchloropsis</taxon>
        <taxon>Microchloropsis salina</taxon>
    </lineage>
</organism>
<feature type="domain" description="Xrn1 helical" evidence="16">
    <location>
        <begin position="594"/>
        <end position="824"/>
    </location>
</feature>
<comment type="caution">
    <text evidence="17">The sequence shown here is derived from an EMBL/GenBank/DDBJ whole genome shotgun (WGS) entry which is preliminary data.</text>
</comment>
<dbReference type="GO" id="GO:0006364">
    <property type="term" value="P:rRNA processing"/>
    <property type="evidence" value="ECO:0007669"/>
    <property type="project" value="UniProtKB-KW"/>
</dbReference>
<feature type="region of interest" description="Disordered" evidence="14">
    <location>
        <begin position="447"/>
        <end position="488"/>
    </location>
</feature>
<dbReference type="GO" id="GO:0006397">
    <property type="term" value="P:mRNA processing"/>
    <property type="evidence" value="ECO:0007669"/>
    <property type="project" value="UniProtKB-UniRule"/>
</dbReference>
<dbReference type="Pfam" id="PF03159">
    <property type="entry name" value="XRN_N"/>
    <property type="match status" value="1"/>
</dbReference>
<keyword evidence="10" id="KW-0804">Transcription</keyword>
<comment type="subcellular location">
    <subcellularLocation>
        <location evidence="1">Nucleus</location>
    </subcellularLocation>
</comment>
<evidence type="ECO:0000256" key="10">
    <source>
        <dbReference type="ARBA" id="ARBA00023163"/>
    </source>
</evidence>
<dbReference type="GO" id="GO:0003723">
    <property type="term" value="F:RNA binding"/>
    <property type="evidence" value="ECO:0007669"/>
    <property type="project" value="TreeGrafter"/>
</dbReference>
<protein>
    <recommendedName>
        <fullName evidence="12">5'-3' exoribonuclease</fullName>
        <ecNumber evidence="12">3.1.13.-</ecNumber>
    </recommendedName>
</protein>
<evidence type="ECO:0000256" key="4">
    <source>
        <dbReference type="ARBA" id="ARBA00022552"/>
    </source>
</evidence>
<keyword evidence="7 12" id="KW-0378">Hydrolase</keyword>
<feature type="coiled-coil region" evidence="13">
    <location>
        <begin position="647"/>
        <end position="674"/>
    </location>
</feature>
<evidence type="ECO:0000256" key="5">
    <source>
        <dbReference type="ARBA" id="ARBA00022664"/>
    </source>
</evidence>
<feature type="compositionally biased region" description="Acidic residues" evidence="14">
    <location>
        <begin position="605"/>
        <end position="627"/>
    </location>
</feature>
<evidence type="ECO:0000256" key="2">
    <source>
        <dbReference type="ARBA" id="ARBA00006994"/>
    </source>
</evidence>
<dbReference type="PANTHER" id="PTHR12341">
    <property type="entry name" value="5'-&gt;3' EXORIBONUCLEASE"/>
    <property type="match status" value="1"/>
</dbReference>
<gene>
    <name evidence="17" type="ORF">NSK_006944</name>
</gene>
<feature type="domain" description="Xrn1 N-terminal" evidence="15">
    <location>
        <begin position="1"/>
        <end position="254"/>
    </location>
</feature>
<dbReference type="GO" id="GO:0000956">
    <property type="term" value="P:nuclear-transcribed mRNA catabolic process"/>
    <property type="evidence" value="ECO:0007669"/>
    <property type="project" value="TreeGrafter"/>
</dbReference>
<evidence type="ECO:0000256" key="12">
    <source>
        <dbReference type="PIRNR" id="PIRNR037239"/>
    </source>
</evidence>
<comment type="function">
    <text evidence="12">Possesses 5'-&gt;3' exoribonuclease activity. May promote termination of transcription by RNA polymerase II.</text>
</comment>
<comment type="similarity">
    <text evidence="2 12">Belongs to the 5'-3' exonuclease family. XRN2/RAT1 subfamily.</text>
</comment>
<evidence type="ECO:0000256" key="8">
    <source>
        <dbReference type="ARBA" id="ARBA00022839"/>
    </source>
</evidence>
<keyword evidence="4" id="KW-0698">rRNA processing</keyword>
<proteinExistence type="inferred from homology"/>
<dbReference type="OrthoDB" id="372487at2759"/>
<keyword evidence="9" id="KW-0805">Transcription regulation</keyword>
<reference evidence="17 18" key="1">
    <citation type="submission" date="2019-01" db="EMBL/GenBank/DDBJ databases">
        <title>Nuclear Genome Assembly of the Microalgal Biofuel strain Nannochloropsis salina CCMP1776.</title>
        <authorList>
            <person name="Hovde B."/>
        </authorList>
    </citation>
    <scope>NUCLEOTIDE SEQUENCE [LARGE SCALE GENOMIC DNA]</scope>
    <source>
        <strain evidence="17 18">CCMP1776</strain>
    </source>
</reference>
<feature type="region of interest" description="Disordered" evidence="14">
    <location>
        <begin position="592"/>
        <end position="627"/>
    </location>
</feature>
<name>A0A4D9CT15_9STRA</name>
<keyword evidence="3" id="KW-0806">Transcription termination</keyword>
<feature type="domain" description="Xrn1 helical" evidence="16">
    <location>
        <begin position="326"/>
        <end position="429"/>
    </location>
</feature>
<dbReference type="Gene3D" id="3.40.50.12390">
    <property type="match status" value="2"/>
</dbReference>
<evidence type="ECO:0000313" key="17">
    <source>
        <dbReference type="EMBL" id="TFJ81694.1"/>
    </source>
</evidence>
<keyword evidence="6 12" id="KW-0540">Nuclease</keyword>
<dbReference type="Pfam" id="PF17846">
    <property type="entry name" value="XRN_M"/>
    <property type="match status" value="2"/>
</dbReference>
<dbReference type="FunFam" id="3.40.50.12390:FF:000003">
    <property type="entry name" value="5'-3' exoribonuclease"/>
    <property type="match status" value="1"/>
</dbReference>
<evidence type="ECO:0000256" key="13">
    <source>
        <dbReference type="SAM" id="Coils"/>
    </source>
</evidence>
<evidence type="ECO:0000313" key="18">
    <source>
        <dbReference type="Proteomes" id="UP000355283"/>
    </source>
</evidence>
<evidence type="ECO:0000256" key="9">
    <source>
        <dbReference type="ARBA" id="ARBA00023015"/>
    </source>
</evidence>
<evidence type="ECO:0000259" key="15">
    <source>
        <dbReference type="Pfam" id="PF03159"/>
    </source>
</evidence>
<evidence type="ECO:0000256" key="7">
    <source>
        <dbReference type="ARBA" id="ARBA00022801"/>
    </source>
</evidence>
<dbReference type="PIRSF" id="PIRSF037239">
    <property type="entry name" value="Exonuclease_Xrn2"/>
    <property type="match status" value="1"/>
</dbReference>
<dbReference type="InterPro" id="IPR027073">
    <property type="entry name" value="5_3_exoribonuclease"/>
</dbReference>
<sequence>MGVPAFFRWLSEKYPRTVLDMVEQRPQVVDGVPLPMDLRAPNPNNMEFDNLYIDMNGIIHPCSHPEDRPTPKTEAEMFVNVMVYVDRIFAAVRPRRLVFLAIDGVAPRAKMNQQRTRRFRSAGDARERHEIKVATRQEMVEMGLPVPPEELDKEWDSNVITPGTEFMVTLASYLRFYVAHRVNTCKAWQQVKVLFSDGSEPGEGEHKIMDFIRKERAQPGYDPNTRHILHGLDADLIMLALATHEPHFTILREQVFFGRRGRDGPQVSAAQSAFDAMQGQKADDGLARGEGSRFPYLKPFQMLHIPTLREYLEEEFRSLRDLPFGYNFERVVDDFVFLCFFVGNDFLPHLPSLDIRDGAIDFLLNVYKRVLPAMGDYLTAPGGTVNLEQVDIILAEVGRVEDEVFRRRRAGEEQHQARLNRRVREVERRHGGTVQELSARIVPADVQPLGRPKLPHPVPRLSPMASPFLPAPPGPSPEEKNMKNKSVAQQLREKLKKPKRELENGVAGVEGGPEASDAPIGDDCEAGMKHELDHTTKMETPIIEACDGAKPVKRVKTEDSNIMDDKTDLVILKEPGSVTALGMSVEVCLETTTSAQDSQEGTKEVEEDEEDVGDDAMGEEEDKEEFEDPHIVVPPELEGTELAAAQKELAERVKSKQEARLDRLKEEIEDTIRYHEAGWKDRYYQNKLKKQNLEKGGGREHMYRTYIEGLCWVFQYYYRGCQAWGWFYPFHYAPFASDLVNIERYHVAFEAGKPLRPLEQLMAVLPPESADALPVPLARLMTSQDSPIKDFYPRDVEVDPNGKAMPWLWVTLLPFIDETRLLDAGGRGCARQSVCGG</sequence>
<dbReference type="AlphaFoldDB" id="A0A4D9CT15"/>
<dbReference type="GO" id="GO:0004534">
    <property type="term" value="F:5'-3' RNA exonuclease activity"/>
    <property type="evidence" value="ECO:0007669"/>
    <property type="project" value="UniProtKB-UniRule"/>
</dbReference>
<evidence type="ECO:0000259" key="16">
    <source>
        <dbReference type="Pfam" id="PF17846"/>
    </source>
</evidence>
<keyword evidence="8 12" id="KW-0269">Exonuclease</keyword>
<keyword evidence="18" id="KW-1185">Reference proteome</keyword>
<evidence type="ECO:0000256" key="6">
    <source>
        <dbReference type="ARBA" id="ARBA00022722"/>
    </source>
</evidence>
<dbReference type="GO" id="GO:0005634">
    <property type="term" value="C:nucleus"/>
    <property type="evidence" value="ECO:0007669"/>
    <property type="project" value="UniProtKB-SubCell"/>
</dbReference>
<dbReference type="EMBL" id="SDOX01000122">
    <property type="protein sequence ID" value="TFJ81694.1"/>
    <property type="molecule type" value="Genomic_DNA"/>
</dbReference>
<dbReference type="InterPro" id="IPR004859">
    <property type="entry name" value="Xrn1_N"/>
</dbReference>
<keyword evidence="11" id="KW-0539">Nucleus</keyword>
<dbReference type="CDD" id="cd18673">
    <property type="entry name" value="PIN_XRN1-2-like"/>
    <property type="match status" value="1"/>
</dbReference>
<accession>A0A4D9CT15</accession>